<feature type="domain" description="4Fe-4S Mo/W bis-MGD-type" evidence="15">
    <location>
        <begin position="237"/>
        <end position="293"/>
    </location>
</feature>
<evidence type="ECO:0000256" key="5">
    <source>
        <dbReference type="ARBA" id="ARBA00022719"/>
    </source>
</evidence>
<keyword evidence="18" id="KW-1185">Reference proteome</keyword>
<dbReference type="PROSITE" id="PS00643">
    <property type="entry name" value="COMPLEX1_75K_3"/>
    <property type="match status" value="1"/>
</dbReference>
<dbReference type="Gene3D" id="2.20.25.90">
    <property type="entry name" value="ADC-like domains"/>
    <property type="match status" value="1"/>
</dbReference>
<comment type="catalytic activity">
    <reaction evidence="11 12">
        <text>a quinone + NADH + 5 H(+)(in) = a quinol + NAD(+) + 4 H(+)(out)</text>
        <dbReference type="Rhea" id="RHEA:57888"/>
        <dbReference type="ChEBI" id="CHEBI:15378"/>
        <dbReference type="ChEBI" id="CHEBI:24646"/>
        <dbReference type="ChEBI" id="CHEBI:57540"/>
        <dbReference type="ChEBI" id="CHEBI:57945"/>
        <dbReference type="ChEBI" id="CHEBI:132124"/>
    </reaction>
</comment>
<dbReference type="Gene3D" id="2.40.40.20">
    <property type="match status" value="1"/>
</dbReference>
<dbReference type="Gene3D" id="3.10.20.740">
    <property type="match status" value="1"/>
</dbReference>
<organism evidence="17 18">
    <name type="scientific">Arsenicicoccus cauae</name>
    <dbReference type="NCBI Taxonomy" id="2663847"/>
    <lineage>
        <taxon>Bacteria</taxon>
        <taxon>Bacillati</taxon>
        <taxon>Actinomycetota</taxon>
        <taxon>Actinomycetes</taxon>
        <taxon>Micrococcales</taxon>
        <taxon>Intrasporangiaceae</taxon>
        <taxon>Arsenicicoccus</taxon>
    </lineage>
</organism>
<dbReference type="GO" id="GO:0016020">
    <property type="term" value="C:membrane"/>
    <property type="evidence" value="ECO:0007669"/>
    <property type="project" value="InterPro"/>
</dbReference>
<gene>
    <name evidence="17" type="ORF">GGG17_14150</name>
</gene>
<dbReference type="GO" id="GO:0003954">
    <property type="term" value="F:NADH dehydrogenase activity"/>
    <property type="evidence" value="ECO:0007669"/>
    <property type="project" value="TreeGrafter"/>
</dbReference>
<dbReference type="SMART" id="SM00926">
    <property type="entry name" value="Molybdop_Fe4S4"/>
    <property type="match status" value="1"/>
</dbReference>
<evidence type="ECO:0000256" key="12">
    <source>
        <dbReference type="RuleBase" id="RU003525"/>
    </source>
</evidence>
<evidence type="ECO:0000313" key="17">
    <source>
        <dbReference type="EMBL" id="MTB73083.1"/>
    </source>
</evidence>
<comment type="function">
    <text evidence="12">NDH-1 shuttles electrons from NADH, via FMN and iron-sulfur (Fe-S) centers, to quinones in the respiratory chain. Couples the redox reaction to proton translocation (for every two electrons transferred, four hydrogen ions are translocated across the cytoplasmic membrane), and thus conserves the redox energy in a proton gradient.</text>
</comment>
<sequence>MTAPTTSAADLVTLTIDGVEVRAPKGTLIIRAAEQIGIQIPRFCDHPLLDPAGACRQCLVEVATPGRDGKIAPMPKPQAACTMTIAPGMEVKTQLTSPVAEKAQDGVMELLLINHPLDCPVCDKGGECPLQNQAMTNGRATSRFEDVKRTYAKPVNISSQVLLDRERCVLCQRCTRFSEQIAGDPFISLTERGAASQIGIYQEKPFQSYFSGNTVQICPVGALTGAAYRFRSRPFDLVSTPGTCEHCASGCSIRTDHRRGVVLRRLASNNPEVNEEWNCDKGRWAFQYATQADRLDMPLVRREDGELHVASWPEALAVAAAGLERARSSGVLVGGRASIHDAYAYSKFARTVLGTNSIDFRARPHSVEEAEFLASHVALTAPDHGAVTYADLEQAKVVLLVGLEPEDESPIVFLRLRKAFRKNRLKIFTVAPYASRGTTKLGATVLQAAPGLEGEVLSAVRDGEGAFAEAGTALREAGSDAVILVGERLAATSGGYYGVLDLARATGARVAWIPRRAGERGALETGCLPSLLPGGRPVTAEGIASLAQTWDAATLPTEPGLDTSAMLLAAARGELDALVVGGVEADDLPDPRTAREGLERAFVVSLELRESSVTRLADVVLPVAAFSEKSGAFLDWEGRVGPFQAALETELMSDYRVLDLLAGELGSYLGARTASQVESEMRRLGPWTGARQGVNPAAPTAPSRTGGDRAVLATWHQLLDGGSLQDGEPYLAGTAIEPVARMSAVTAEAAGLSDAEIVTVGSDAGTVAYPVRITEDMADHVVWVPTSSAGQSVRSRLVVDNGDVVTLTKGVAQ</sequence>
<accession>A0A6I3IKA7</accession>
<dbReference type="PROSITE" id="PS00641">
    <property type="entry name" value="COMPLEX1_75K_1"/>
    <property type="match status" value="1"/>
</dbReference>
<dbReference type="InterPro" id="IPR054351">
    <property type="entry name" value="NADH_UbQ_OxRdtase_ferredoxin"/>
</dbReference>
<comment type="caution">
    <text evidence="17">The sequence shown here is derived from an EMBL/GenBank/DDBJ whole genome shotgun (WGS) entry which is preliminary data.</text>
</comment>
<evidence type="ECO:0000256" key="1">
    <source>
        <dbReference type="ARBA" id="ARBA00001966"/>
    </source>
</evidence>
<evidence type="ECO:0000256" key="3">
    <source>
        <dbReference type="ARBA" id="ARBA00022485"/>
    </source>
</evidence>
<keyword evidence="17" id="KW-0560">Oxidoreductase</keyword>
<evidence type="ECO:0000256" key="9">
    <source>
        <dbReference type="ARBA" id="ARBA00023014"/>
    </source>
</evidence>
<dbReference type="NCBIfam" id="NF005895">
    <property type="entry name" value="PRK07860.1"/>
    <property type="match status" value="1"/>
</dbReference>
<dbReference type="Gene3D" id="3.40.228.10">
    <property type="entry name" value="Dimethylsulfoxide Reductase, domain 2"/>
    <property type="match status" value="1"/>
</dbReference>
<keyword evidence="10 12" id="KW-0520">NAD</keyword>
<protein>
    <recommendedName>
        <fullName evidence="12">NADH-quinone oxidoreductase</fullName>
        <ecNumber evidence="12">7.1.1.-</ecNumber>
    </recommendedName>
</protein>
<dbReference type="FunFam" id="3.30.70.20:FF:000016">
    <property type="entry name" value="NADH-quinone oxidoreductase"/>
    <property type="match status" value="1"/>
</dbReference>
<evidence type="ECO:0000259" key="14">
    <source>
        <dbReference type="PROSITE" id="PS51085"/>
    </source>
</evidence>
<dbReference type="CDD" id="cd02788">
    <property type="entry name" value="MopB_CT_NDH-1_NuoG2-N7"/>
    <property type="match status" value="1"/>
</dbReference>
<dbReference type="GO" id="GO:0048038">
    <property type="term" value="F:quinone binding"/>
    <property type="evidence" value="ECO:0007669"/>
    <property type="project" value="UniProtKB-UniRule"/>
</dbReference>
<evidence type="ECO:0000256" key="8">
    <source>
        <dbReference type="ARBA" id="ARBA00023004"/>
    </source>
</evidence>
<comment type="similarity">
    <text evidence="2 12">Belongs to the complex I 75 kDa subunit family.</text>
</comment>
<evidence type="ECO:0000256" key="10">
    <source>
        <dbReference type="ARBA" id="ARBA00023027"/>
    </source>
</evidence>
<dbReference type="Pfam" id="PF01568">
    <property type="entry name" value="Molydop_binding"/>
    <property type="match status" value="1"/>
</dbReference>
<evidence type="ECO:0000313" key="18">
    <source>
        <dbReference type="Proteomes" id="UP000431092"/>
    </source>
</evidence>
<dbReference type="PROSITE" id="PS51669">
    <property type="entry name" value="4FE4S_MOW_BIS_MGD"/>
    <property type="match status" value="1"/>
</dbReference>
<dbReference type="EMBL" id="WLVL01000043">
    <property type="protein sequence ID" value="MTB73083.1"/>
    <property type="molecule type" value="Genomic_DNA"/>
</dbReference>
<dbReference type="RefSeq" id="WP_154594350.1">
    <property type="nucleotide sequence ID" value="NZ_WLVL01000043.1"/>
</dbReference>
<dbReference type="SUPFAM" id="SSF54862">
    <property type="entry name" value="4Fe-4S ferredoxins"/>
    <property type="match status" value="1"/>
</dbReference>
<dbReference type="InterPro" id="IPR050123">
    <property type="entry name" value="Prok_molybdopt-oxidoreductase"/>
</dbReference>
<dbReference type="Pfam" id="PF22117">
    <property type="entry name" value="Fer4_Nqo3"/>
    <property type="match status" value="1"/>
</dbReference>
<dbReference type="InterPro" id="IPR000283">
    <property type="entry name" value="NADH_UbQ_OxRdtase_75kDa_su_CS"/>
</dbReference>
<dbReference type="Pfam" id="PF10588">
    <property type="entry name" value="NADH-G_4Fe-4S_3"/>
    <property type="match status" value="1"/>
</dbReference>
<dbReference type="Gene3D" id="3.30.70.20">
    <property type="match status" value="1"/>
</dbReference>
<dbReference type="EC" id="7.1.1.-" evidence="12"/>
<reference evidence="17 18" key="1">
    <citation type="submission" date="2019-11" db="EMBL/GenBank/DDBJ databases">
        <title>Whole genome sequencing identifies a novel species of the genus Arsenicicoccus isolated from human blood.</title>
        <authorList>
            <person name="Jeong J.H."/>
            <person name="Kweon O.J."/>
            <person name="Kim H.R."/>
            <person name="Kim T.-H."/>
            <person name="Ha S.-M."/>
            <person name="Lee M.-K."/>
        </authorList>
    </citation>
    <scope>NUCLEOTIDE SEQUENCE [LARGE SCALE GENOMIC DNA]</scope>
    <source>
        <strain evidence="17 18">MKL-02</strain>
    </source>
</reference>
<feature type="domain" description="4Fe-4S His(Cys)3-ligated-type" evidence="16">
    <location>
        <begin position="99"/>
        <end position="138"/>
    </location>
</feature>
<dbReference type="CDD" id="cd00207">
    <property type="entry name" value="fer2"/>
    <property type="match status" value="1"/>
</dbReference>
<evidence type="ECO:0000256" key="11">
    <source>
        <dbReference type="ARBA" id="ARBA00047712"/>
    </source>
</evidence>
<dbReference type="GO" id="GO:0051537">
    <property type="term" value="F:2 iron, 2 sulfur cluster binding"/>
    <property type="evidence" value="ECO:0007669"/>
    <property type="project" value="UniProtKB-UniRule"/>
</dbReference>
<comment type="cofactor">
    <cofactor evidence="1 12">
        <name>[4Fe-4S] cluster</name>
        <dbReference type="ChEBI" id="CHEBI:49883"/>
    </cofactor>
</comment>
<dbReference type="PANTHER" id="PTHR43105:SF12">
    <property type="entry name" value="NADH-QUINONE OXIDOREDUCTASE SUBUNIT G"/>
    <property type="match status" value="1"/>
</dbReference>
<dbReference type="PANTHER" id="PTHR43105">
    <property type="entry name" value="RESPIRATORY NITRATE REDUCTASE"/>
    <property type="match status" value="1"/>
</dbReference>
<evidence type="ECO:0000256" key="13">
    <source>
        <dbReference type="SAM" id="MobiDB-lite"/>
    </source>
</evidence>
<keyword evidence="3 12" id="KW-0004">4Fe-4S</keyword>
<evidence type="ECO:0000259" key="15">
    <source>
        <dbReference type="PROSITE" id="PS51669"/>
    </source>
</evidence>
<dbReference type="Pfam" id="PF13510">
    <property type="entry name" value="Fer2_4"/>
    <property type="match status" value="1"/>
</dbReference>
<dbReference type="SUPFAM" id="SSF54292">
    <property type="entry name" value="2Fe-2S ferredoxin-like"/>
    <property type="match status" value="1"/>
</dbReference>
<dbReference type="InterPro" id="IPR006656">
    <property type="entry name" value="Mopterin_OxRdtase"/>
</dbReference>
<dbReference type="SMART" id="SM00929">
    <property type="entry name" value="NADH-G_4Fe-4S_3"/>
    <property type="match status" value="1"/>
</dbReference>
<evidence type="ECO:0000256" key="7">
    <source>
        <dbReference type="ARBA" id="ARBA00022967"/>
    </source>
</evidence>
<keyword evidence="6 12" id="KW-0479">Metal-binding</keyword>
<proteinExistence type="inferred from homology"/>
<evidence type="ECO:0000256" key="2">
    <source>
        <dbReference type="ARBA" id="ARBA00005404"/>
    </source>
</evidence>
<dbReference type="GO" id="GO:0042773">
    <property type="term" value="P:ATP synthesis coupled electron transport"/>
    <property type="evidence" value="ECO:0007669"/>
    <property type="project" value="InterPro"/>
</dbReference>
<keyword evidence="4 12" id="KW-0001">2Fe-2S</keyword>
<dbReference type="Proteomes" id="UP000431092">
    <property type="component" value="Unassembled WGS sequence"/>
</dbReference>
<evidence type="ECO:0000256" key="4">
    <source>
        <dbReference type="ARBA" id="ARBA00022714"/>
    </source>
</evidence>
<dbReference type="InterPro" id="IPR006963">
    <property type="entry name" value="Mopterin_OxRdtase_4Fe-4S_dom"/>
</dbReference>
<dbReference type="Pfam" id="PF00384">
    <property type="entry name" value="Molybdopterin"/>
    <property type="match status" value="1"/>
</dbReference>
<evidence type="ECO:0000259" key="16">
    <source>
        <dbReference type="PROSITE" id="PS51839"/>
    </source>
</evidence>
<dbReference type="PROSITE" id="PS51085">
    <property type="entry name" value="2FE2S_FER_2"/>
    <property type="match status" value="1"/>
</dbReference>
<dbReference type="FunFam" id="3.10.20.740:FF:000001">
    <property type="entry name" value="NADH-quinone oxidoreductase subunit G"/>
    <property type="match status" value="1"/>
</dbReference>
<name>A0A6I3IKA7_9MICO</name>
<dbReference type="PROSITE" id="PS00642">
    <property type="entry name" value="COMPLEX1_75K_2"/>
    <property type="match status" value="1"/>
</dbReference>
<dbReference type="GO" id="GO:0043546">
    <property type="term" value="F:molybdopterin cofactor binding"/>
    <property type="evidence" value="ECO:0007669"/>
    <property type="project" value="InterPro"/>
</dbReference>
<dbReference type="InterPro" id="IPR010228">
    <property type="entry name" value="NADH_UbQ_OxRdtase_Gsu"/>
</dbReference>
<dbReference type="AlphaFoldDB" id="A0A6I3IKA7"/>
<dbReference type="PROSITE" id="PS51839">
    <property type="entry name" value="4FE4S_HC3"/>
    <property type="match status" value="1"/>
</dbReference>
<dbReference type="InterPro" id="IPR019574">
    <property type="entry name" value="NADH_UbQ_OxRdtase_Gsu_4Fe4S-bd"/>
</dbReference>
<feature type="region of interest" description="Disordered" evidence="13">
    <location>
        <begin position="687"/>
        <end position="706"/>
    </location>
</feature>
<comment type="cofactor">
    <cofactor evidence="12">
        <name>[2Fe-2S] cluster</name>
        <dbReference type="ChEBI" id="CHEBI:190135"/>
    </cofactor>
    <text evidence="12">Binds 1 [2Fe-2S] cluster per subunit.</text>
</comment>
<dbReference type="SUPFAM" id="SSF53706">
    <property type="entry name" value="Formate dehydrogenase/DMSO reductase, domains 1-3"/>
    <property type="match status" value="1"/>
</dbReference>
<keyword evidence="5 12" id="KW-0874">Quinone</keyword>
<keyword evidence="8 12" id="KW-0408">Iron</keyword>
<dbReference type="GO" id="GO:0051539">
    <property type="term" value="F:4 iron, 4 sulfur cluster binding"/>
    <property type="evidence" value="ECO:0007669"/>
    <property type="project" value="UniProtKB-KW"/>
</dbReference>
<feature type="domain" description="2Fe-2S ferredoxin-type" evidence="14">
    <location>
        <begin position="10"/>
        <end position="97"/>
    </location>
</feature>
<dbReference type="InterPro" id="IPR036010">
    <property type="entry name" value="2Fe-2S_ferredoxin-like_sf"/>
</dbReference>
<dbReference type="InterPro" id="IPR006657">
    <property type="entry name" value="MoPterin_dinucl-bd_dom"/>
</dbReference>
<dbReference type="Pfam" id="PF22151">
    <property type="entry name" value="Fer4_NDSU1"/>
    <property type="match status" value="1"/>
</dbReference>
<evidence type="ECO:0000256" key="6">
    <source>
        <dbReference type="ARBA" id="ARBA00022723"/>
    </source>
</evidence>
<dbReference type="InterPro" id="IPR001041">
    <property type="entry name" value="2Fe-2S_ferredoxin-type"/>
</dbReference>
<keyword evidence="9 12" id="KW-0411">Iron-sulfur</keyword>
<dbReference type="Gene3D" id="3.40.50.740">
    <property type="match status" value="2"/>
</dbReference>
<keyword evidence="7 12" id="KW-1278">Translocase</keyword>
<dbReference type="NCBIfam" id="TIGR01973">
    <property type="entry name" value="NuoG"/>
    <property type="match status" value="1"/>
</dbReference>
<dbReference type="GO" id="GO:0008137">
    <property type="term" value="F:NADH dehydrogenase (ubiquinone) activity"/>
    <property type="evidence" value="ECO:0007669"/>
    <property type="project" value="UniProtKB-UniRule"/>
</dbReference>
<dbReference type="GO" id="GO:0046872">
    <property type="term" value="F:metal ion binding"/>
    <property type="evidence" value="ECO:0007669"/>
    <property type="project" value="UniProtKB-UniRule"/>
</dbReference>